<comment type="caution">
    <text evidence="4">The sequence shown here is derived from an EMBL/GenBank/DDBJ whole genome shotgun (WGS) entry which is preliminary data.</text>
</comment>
<evidence type="ECO:0000256" key="3">
    <source>
        <dbReference type="ARBA" id="ARBA00023315"/>
    </source>
</evidence>
<dbReference type="InterPro" id="IPR050317">
    <property type="entry name" value="Plant_Fungal_Acyltransferase"/>
</dbReference>
<sequence length="437" mass="48654">MEIHVKESTIIRPAHETPKHCLKNSELDLLVPSIHAPGVYFYRRPNNSSDFFGAGLLKEALSKVLVPYYPMAGRLGRAENGKFTDINCNGEGVLFMEAETTCVIDDLGDFESNTILLKLVPNVDSTKDISSCPLLVTQVTHFKCGGASLGIGVYHTLADATSVFHFINAWAEMTHGISISNFPFIDRTVLEIGVPTCAKFHHIEHDPPPSINNAPIDQNPRPISTAILNMSVDQINTLKAKSKENYGPTNTINFTRFEILAAHIWRCLCKARGLSNDQVSKLYFPINGRSRLNPPLPSGYFGNVIFPGTSLALSGDIISEPLSSTCERIHKALMRMDDEYLKSALAYLKQLPDVMVLRRGSHTFKCPNLNVSNLCHMCVYDANFGWGRPMFFRPIAVSDGVGFILPSPNNDGSLYLVINLETQRIQLFRKFFYEILV</sequence>
<protein>
    <recommendedName>
        <fullName evidence="6">Shikimate O-hydroxycinnamoyltransferase-like</fullName>
    </recommendedName>
</protein>
<keyword evidence="2" id="KW-0808">Transferase</keyword>
<evidence type="ECO:0000313" key="5">
    <source>
        <dbReference type="Proteomes" id="UP001428341"/>
    </source>
</evidence>
<dbReference type="FunFam" id="3.30.559.10:FF:000008">
    <property type="entry name" value="Tryptamine hydroxycinnamoyl transferase"/>
    <property type="match status" value="1"/>
</dbReference>
<reference evidence="4 5" key="1">
    <citation type="submission" date="2024-05" db="EMBL/GenBank/DDBJ databases">
        <title>Haplotype-resolved chromosome-level genome assembly of Huyou (Citrus changshanensis).</title>
        <authorList>
            <person name="Miao C."/>
            <person name="Chen W."/>
            <person name="Wu Y."/>
            <person name="Wang L."/>
            <person name="Zhao S."/>
            <person name="Grierson D."/>
            <person name="Xu C."/>
            <person name="Chen K."/>
        </authorList>
    </citation>
    <scope>NUCLEOTIDE SEQUENCE [LARGE SCALE GENOMIC DNA]</scope>
    <source>
        <strain evidence="4">01-14</strain>
        <tissue evidence="4">Leaf</tissue>
    </source>
</reference>
<keyword evidence="5" id="KW-1185">Reference proteome</keyword>
<dbReference type="Pfam" id="PF02458">
    <property type="entry name" value="Transferase"/>
    <property type="match status" value="1"/>
</dbReference>
<dbReference type="GO" id="GO:0016747">
    <property type="term" value="F:acyltransferase activity, transferring groups other than amino-acyl groups"/>
    <property type="evidence" value="ECO:0007669"/>
    <property type="project" value="TreeGrafter"/>
</dbReference>
<dbReference type="PANTHER" id="PTHR31642:SF11">
    <property type="entry name" value="SHIKIMATE O-HYDROXYCINNAMOYLTRANSFERASE"/>
    <property type="match status" value="1"/>
</dbReference>
<evidence type="ECO:0000256" key="1">
    <source>
        <dbReference type="ARBA" id="ARBA00009861"/>
    </source>
</evidence>
<organism evidence="4 5">
    <name type="scientific">Citrus x changshan-huyou</name>
    <dbReference type="NCBI Taxonomy" id="2935761"/>
    <lineage>
        <taxon>Eukaryota</taxon>
        <taxon>Viridiplantae</taxon>
        <taxon>Streptophyta</taxon>
        <taxon>Embryophyta</taxon>
        <taxon>Tracheophyta</taxon>
        <taxon>Spermatophyta</taxon>
        <taxon>Magnoliopsida</taxon>
        <taxon>eudicotyledons</taxon>
        <taxon>Gunneridae</taxon>
        <taxon>Pentapetalae</taxon>
        <taxon>rosids</taxon>
        <taxon>malvids</taxon>
        <taxon>Sapindales</taxon>
        <taxon>Rutaceae</taxon>
        <taxon>Aurantioideae</taxon>
        <taxon>Citrus</taxon>
    </lineage>
</organism>
<dbReference type="Gene3D" id="3.30.559.10">
    <property type="entry name" value="Chloramphenicol acetyltransferase-like domain"/>
    <property type="match status" value="2"/>
</dbReference>
<proteinExistence type="inferred from homology"/>
<keyword evidence="3" id="KW-0012">Acyltransferase</keyword>
<gene>
    <name evidence="4" type="ORF">WN944_022104</name>
</gene>
<comment type="similarity">
    <text evidence="1">Belongs to the plant acyltransferase family.</text>
</comment>
<dbReference type="AlphaFoldDB" id="A0AAP0N117"/>
<evidence type="ECO:0000256" key="2">
    <source>
        <dbReference type="ARBA" id="ARBA00022679"/>
    </source>
</evidence>
<name>A0AAP0N117_9ROSI</name>
<dbReference type="InterPro" id="IPR023213">
    <property type="entry name" value="CAT-like_dom_sf"/>
</dbReference>
<dbReference type="Proteomes" id="UP001428341">
    <property type="component" value="Unassembled WGS sequence"/>
</dbReference>
<dbReference type="EMBL" id="JBCGBO010000001">
    <property type="protein sequence ID" value="KAK9229147.1"/>
    <property type="molecule type" value="Genomic_DNA"/>
</dbReference>
<accession>A0AAP0N117</accession>
<evidence type="ECO:0000313" key="4">
    <source>
        <dbReference type="EMBL" id="KAK9229147.1"/>
    </source>
</evidence>
<evidence type="ECO:0008006" key="6">
    <source>
        <dbReference type="Google" id="ProtNLM"/>
    </source>
</evidence>
<dbReference type="PANTHER" id="PTHR31642">
    <property type="entry name" value="TRICHOTHECENE 3-O-ACETYLTRANSFERASE"/>
    <property type="match status" value="1"/>
</dbReference>